<evidence type="ECO:0000256" key="2">
    <source>
        <dbReference type="ARBA" id="ARBA00023445"/>
    </source>
</evidence>
<dbReference type="InterPro" id="IPR050425">
    <property type="entry name" value="NAD(P)_dehydrat-like"/>
</dbReference>
<sequence length="327" mass="36136">MDDKVYALPPGSRVLVTGANGYLASQIIDLLLNRGYPVRGQVRQHRQWLDEHFKGKYGDLFESVILPELDDREGIAPLLDDVAGVILVAMDMSFGDDPTIVEKTVKRTLIWLEVAAESPSVKRVVLTSSASAYSFNSAAVAAVQNNTPEIPGMMGASLYAASKTEGEREAVKWVENHKPSFVLNRVLPYWCLGPRVHTEAGGPMGSMGMTSALVKGYGDFMHMFPPMWYVSVKDAAYLHIAALLHPDIRSERIFAMAAPFNWTEVVELIRKIQPDNHKIPNPPADEGHCLHEFVEAGRGEKLLQEFCGQPAWTSLEDCLVAGLPTYE</sequence>
<dbReference type="InterPro" id="IPR036291">
    <property type="entry name" value="NAD(P)-bd_dom_sf"/>
</dbReference>
<dbReference type="Gene3D" id="3.40.50.720">
    <property type="entry name" value="NAD(P)-binding Rossmann-like Domain"/>
    <property type="match status" value="1"/>
</dbReference>
<evidence type="ECO:0000313" key="5">
    <source>
        <dbReference type="Proteomes" id="UP000190744"/>
    </source>
</evidence>
<organism evidence="4 5">
    <name type="scientific">Penicillium brasilianum</name>
    <dbReference type="NCBI Taxonomy" id="104259"/>
    <lineage>
        <taxon>Eukaryota</taxon>
        <taxon>Fungi</taxon>
        <taxon>Dikarya</taxon>
        <taxon>Ascomycota</taxon>
        <taxon>Pezizomycotina</taxon>
        <taxon>Eurotiomycetes</taxon>
        <taxon>Eurotiomycetidae</taxon>
        <taxon>Eurotiales</taxon>
        <taxon>Aspergillaceae</taxon>
        <taxon>Penicillium</taxon>
    </lineage>
</organism>
<name>A0A1S9RK94_PENBI</name>
<evidence type="ECO:0000313" key="4">
    <source>
        <dbReference type="EMBL" id="OOQ85458.1"/>
    </source>
</evidence>
<dbReference type="Proteomes" id="UP000190744">
    <property type="component" value="Unassembled WGS sequence"/>
</dbReference>
<evidence type="ECO:0000256" key="1">
    <source>
        <dbReference type="ARBA" id="ARBA00023002"/>
    </source>
</evidence>
<dbReference type="GO" id="GO:0016616">
    <property type="term" value="F:oxidoreductase activity, acting on the CH-OH group of donors, NAD or NADP as acceptor"/>
    <property type="evidence" value="ECO:0007669"/>
    <property type="project" value="TreeGrafter"/>
</dbReference>
<dbReference type="InterPro" id="IPR001509">
    <property type="entry name" value="Epimerase_deHydtase"/>
</dbReference>
<proteinExistence type="inferred from homology"/>
<feature type="domain" description="NAD-dependent epimerase/dehydratase" evidence="3">
    <location>
        <begin position="14"/>
        <end position="185"/>
    </location>
</feature>
<gene>
    <name evidence="4" type="ORF">PEBR_24773</name>
</gene>
<comment type="similarity">
    <text evidence="2">Belongs to the NAD(P)-dependent epimerase/dehydratase family. Dihydroflavonol-4-reductase subfamily.</text>
</comment>
<keyword evidence="1" id="KW-0560">Oxidoreductase</keyword>
<dbReference type="AlphaFoldDB" id="A0A1S9RK94"/>
<dbReference type="EMBL" id="LJBN01000167">
    <property type="protein sequence ID" value="OOQ85458.1"/>
    <property type="molecule type" value="Genomic_DNA"/>
</dbReference>
<accession>A0A1S9RK94</accession>
<evidence type="ECO:0000259" key="3">
    <source>
        <dbReference type="Pfam" id="PF01370"/>
    </source>
</evidence>
<dbReference type="PANTHER" id="PTHR10366:SF562">
    <property type="entry name" value="ALDEHYDE REDUCTASE II (AFU_ORTHOLOGUE AFUA_1G11360)"/>
    <property type="match status" value="1"/>
</dbReference>
<dbReference type="SUPFAM" id="SSF51735">
    <property type="entry name" value="NAD(P)-binding Rossmann-fold domains"/>
    <property type="match status" value="1"/>
</dbReference>
<dbReference type="PANTHER" id="PTHR10366">
    <property type="entry name" value="NAD DEPENDENT EPIMERASE/DEHYDRATASE"/>
    <property type="match status" value="1"/>
</dbReference>
<comment type="caution">
    <text evidence="4">The sequence shown here is derived from an EMBL/GenBank/DDBJ whole genome shotgun (WGS) entry which is preliminary data.</text>
</comment>
<dbReference type="Pfam" id="PF01370">
    <property type="entry name" value="Epimerase"/>
    <property type="match status" value="1"/>
</dbReference>
<protein>
    <submittedName>
        <fullName evidence="4">Cinnamoyl-CoA reductase</fullName>
    </submittedName>
</protein>
<reference evidence="5" key="1">
    <citation type="submission" date="2015-09" db="EMBL/GenBank/DDBJ databases">
        <authorList>
            <person name="Fill T.P."/>
            <person name="Baretta J.F."/>
            <person name="de Almeida L.G."/>
            <person name="Rocha M."/>
            <person name="de Souza D.H."/>
            <person name="Malavazi I."/>
            <person name="Cerdeira L.T."/>
            <person name="Hong H."/>
            <person name="Samborskyy M."/>
            <person name="de Vasconcelos A.T."/>
            <person name="Leadlay P."/>
            <person name="Rodrigues-Filho E."/>
        </authorList>
    </citation>
    <scope>NUCLEOTIDE SEQUENCE [LARGE SCALE GENOMIC DNA]</scope>
    <source>
        <strain evidence="5">LaBioMMi 136</strain>
    </source>
</reference>